<evidence type="ECO:0000313" key="13">
    <source>
        <dbReference type="Proteomes" id="UP001240150"/>
    </source>
</evidence>
<keyword evidence="9" id="KW-0175">Coiled coil</keyword>
<evidence type="ECO:0000259" key="11">
    <source>
        <dbReference type="SMART" id="SM00387"/>
    </source>
</evidence>
<keyword evidence="4" id="KW-0808">Transferase</keyword>
<evidence type="ECO:0000256" key="5">
    <source>
        <dbReference type="ARBA" id="ARBA00022741"/>
    </source>
</evidence>
<evidence type="ECO:0000256" key="8">
    <source>
        <dbReference type="ARBA" id="ARBA00023012"/>
    </source>
</evidence>
<accession>A0ABY8WP46</accession>
<reference evidence="12 13" key="1">
    <citation type="submission" date="2023-06" db="EMBL/GenBank/DDBJ databases">
        <authorList>
            <person name="Yushchuk O."/>
            <person name="Binda E."/>
            <person name="Ruckert-Reed C."/>
            <person name="Fedorenko V."/>
            <person name="Kalinowski J."/>
            <person name="Marinelli F."/>
        </authorList>
    </citation>
    <scope>NUCLEOTIDE SEQUENCE [LARGE SCALE GENOMIC DNA]</scope>
    <source>
        <strain evidence="12 13">NRRL 3884</strain>
    </source>
</reference>
<dbReference type="Gene3D" id="3.30.565.10">
    <property type="entry name" value="Histidine kinase-like ATPase, C-terminal domain"/>
    <property type="match status" value="1"/>
</dbReference>
<dbReference type="InterPro" id="IPR003594">
    <property type="entry name" value="HATPase_dom"/>
</dbReference>
<keyword evidence="10" id="KW-0472">Membrane</keyword>
<dbReference type="Proteomes" id="UP001240150">
    <property type="component" value="Chromosome"/>
</dbReference>
<keyword evidence="6 12" id="KW-0418">Kinase</keyword>
<keyword evidence="10" id="KW-1133">Transmembrane helix</keyword>
<evidence type="ECO:0000256" key="6">
    <source>
        <dbReference type="ARBA" id="ARBA00022777"/>
    </source>
</evidence>
<evidence type="ECO:0000256" key="1">
    <source>
        <dbReference type="ARBA" id="ARBA00000085"/>
    </source>
</evidence>
<dbReference type="CDD" id="cd16917">
    <property type="entry name" value="HATPase_UhpB-NarQ-NarX-like"/>
    <property type="match status" value="1"/>
</dbReference>
<evidence type="ECO:0000256" key="7">
    <source>
        <dbReference type="ARBA" id="ARBA00022840"/>
    </source>
</evidence>
<dbReference type="PANTHER" id="PTHR24421">
    <property type="entry name" value="NITRATE/NITRITE SENSOR PROTEIN NARX-RELATED"/>
    <property type="match status" value="1"/>
</dbReference>
<feature type="transmembrane region" description="Helical" evidence="10">
    <location>
        <begin position="12"/>
        <end position="32"/>
    </location>
</feature>
<dbReference type="Pfam" id="PF02518">
    <property type="entry name" value="HATPase_c"/>
    <property type="match status" value="1"/>
</dbReference>
<evidence type="ECO:0000256" key="4">
    <source>
        <dbReference type="ARBA" id="ARBA00022679"/>
    </source>
</evidence>
<evidence type="ECO:0000313" key="12">
    <source>
        <dbReference type="EMBL" id="WIM99651.1"/>
    </source>
</evidence>
<dbReference type="EC" id="2.7.13.3" evidence="2"/>
<dbReference type="GO" id="GO:0016301">
    <property type="term" value="F:kinase activity"/>
    <property type="evidence" value="ECO:0007669"/>
    <property type="project" value="UniProtKB-KW"/>
</dbReference>
<feature type="transmembrane region" description="Helical" evidence="10">
    <location>
        <begin position="111"/>
        <end position="132"/>
    </location>
</feature>
<dbReference type="InterPro" id="IPR036890">
    <property type="entry name" value="HATPase_C_sf"/>
</dbReference>
<dbReference type="InterPro" id="IPR011712">
    <property type="entry name" value="Sig_transdc_His_kin_sub3_dim/P"/>
</dbReference>
<name>A0ABY8WP46_9ACTN</name>
<dbReference type="SMART" id="SM00387">
    <property type="entry name" value="HATPase_c"/>
    <property type="match status" value="1"/>
</dbReference>
<dbReference type="EMBL" id="CP126980">
    <property type="protein sequence ID" value="WIM99651.1"/>
    <property type="molecule type" value="Genomic_DNA"/>
</dbReference>
<feature type="transmembrane region" description="Helical" evidence="10">
    <location>
        <begin position="44"/>
        <end position="62"/>
    </location>
</feature>
<dbReference type="SUPFAM" id="SSF55874">
    <property type="entry name" value="ATPase domain of HSP90 chaperone/DNA topoisomerase II/histidine kinase"/>
    <property type="match status" value="1"/>
</dbReference>
<keyword evidence="10" id="KW-0812">Transmembrane</keyword>
<organism evidence="12 13">
    <name type="scientific">Actinoplanes oblitus</name>
    <dbReference type="NCBI Taxonomy" id="3040509"/>
    <lineage>
        <taxon>Bacteria</taxon>
        <taxon>Bacillati</taxon>
        <taxon>Actinomycetota</taxon>
        <taxon>Actinomycetes</taxon>
        <taxon>Micromonosporales</taxon>
        <taxon>Micromonosporaceae</taxon>
        <taxon>Actinoplanes</taxon>
    </lineage>
</organism>
<keyword evidence="5" id="KW-0547">Nucleotide-binding</keyword>
<dbReference type="Gene3D" id="1.20.5.1930">
    <property type="match status" value="1"/>
</dbReference>
<proteinExistence type="predicted"/>
<feature type="coiled-coil region" evidence="9">
    <location>
        <begin position="163"/>
        <end position="196"/>
    </location>
</feature>
<protein>
    <recommendedName>
        <fullName evidence="2">histidine kinase</fullName>
        <ecNumber evidence="2">2.7.13.3</ecNumber>
    </recommendedName>
</protein>
<keyword evidence="3" id="KW-0597">Phosphoprotein</keyword>
<keyword evidence="7" id="KW-0067">ATP-binding</keyword>
<feature type="transmembrane region" description="Helical" evidence="10">
    <location>
        <begin position="67"/>
        <end position="83"/>
    </location>
</feature>
<sequence>MDGLERLRRAGRAHPTVADALLGAAVFVMSLLPASPPGGPAPRPLTVGSVVLAAVGCGALALRRRRPLPVLGVVSVVAAASLITLRPRGFLVLAVGVAAYTVATRTQRRTAVAVGAASALALGVCAVVALGVGWLDPAIVVLLLWFGLAVAAGTAVRTRRDYIAVLEDRAQRAEQSREQEARRRVAEERLRIARELHDVVAHHIAVINVQAGVAGHLMRERPAAAEDALGHVRAAARTALEELATLLGVLRRDEEPDAPTEPAPSLSRLDGLVEAFAAGQPVRWTMSGQPRALPSAVDVAAYRILQESLTNACRHATGAPVTVRLTYDDAAVTVEVRDDGRAGSSPPAGPGAGLGLLGMRERAESVGGTFSAGPRPAGGFRVRAVLPAPAREAAE</sequence>
<dbReference type="Pfam" id="PF23539">
    <property type="entry name" value="DUF7134"/>
    <property type="match status" value="1"/>
</dbReference>
<dbReference type="Pfam" id="PF07730">
    <property type="entry name" value="HisKA_3"/>
    <property type="match status" value="1"/>
</dbReference>
<feature type="transmembrane region" description="Helical" evidence="10">
    <location>
        <begin position="89"/>
        <end position="104"/>
    </location>
</feature>
<dbReference type="RefSeq" id="WP_284921088.1">
    <property type="nucleotide sequence ID" value="NZ_CP126980.1"/>
</dbReference>
<dbReference type="InterPro" id="IPR050482">
    <property type="entry name" value="Sensor_HK_TwoCompSys"/>
</dbReference>
<evidence type="ECO:0000256" key="9">
    <source>
        <dbReference type="SAM" id="Coils"/>
    </source>
</evidence>
<keyword evidence="8" id="KW-0902">Two-component regulatory system</keyword>
<feature type="transmembrane region" description="Helical" evidence="10">
    <location>
        <begin position="138"/>
        <end position="156"/>
    </location>
</feature>
<feature type="domain" description="Histidine kinase/HSP90-like ATPase" evidence="11">
    <location>
        <begin position="296"/>
        <end position="390"/>
    </location>
</feature>
<dbReference type="PANTHER" id="PTHR24421:SF10">
    <property type="entry name" value="NITRATE_NITRITE SENSOR PROTEIN NARQ"/>
    <property type="match status" value="1"/>
</dbReference>
<comment type="catalytic activity">
    <reaction evidence="1">
        <text>ATP + protein L-histidine = ADP + protein N-phospho-L-histidine.</text>
        <dbReference type="EC" id="2.7.13.3"/>
    </reaction>
</comment>
<evidence type="ECO:0000256" key="10">
    <source>
        <dbReference type="SAM" id="Phobius"/>
    </source>
</evidence>
<keyword evidence="13" id="KW-1185">Reference proteome</keyword>
<evidence type="ECO:0000256" key="3">
    <source>
        <dbReference type="ARBA" id="ARBA00022553"/>
    </source>
</evidence>
<evidence type="ECO:0000256" key="2">
    <source>
        <dbReference type="ARBA" id="ARBA00012438"/>
    </source>
</evidence>
<dbReference type="InterPro" id="IPR055558">
    <property type="entry name" value="DUF7134"/>
</dbReference>
<gene>
    <name evidence="12" type="ORF">ACTOB_003311</name>
</gene>